<dbReference type="Proteomes" id="UP000275846">
    <property type="component" value="Unassembled WGS sequence"/>
</dbReference>
<evidence type="ECO:0000313" key="1">
    <source>
        <dbReference type="EMBL" id="VDL91727.1"/>
    </source>
</evidence>
<evidence type="ECO:0000313" key="2">
    <source>
        <dbReference type="Proteomes" id="UP000275846"/>
    </source>
</evidence>
<gene>
    <name evidence="1" type="ORF">SSLN_LOCUS5342</name>
</gene>
<organism evidence="3">
    <name type="scientific">Schistocephalus solidus</name>
    <name type="common">Tapeworm</name>
    <dbReference type="NCBI Taxonomy" id="70667"/>
    <lineage>
        <taxon>Eukaryota</taxon>
        <taxon>Metazoa</taxon>
        <taxon>Spiralia</taxon>
        <taxon>Lophotrochozoa</taxon>
        <taxon>Platyhelminthes</taxon>
        <taxon>Cestoda</taxon>
        <taxon>Eucestoda</taxon>
        <taxon>Diphyllobothriidea</taxon>
        <taxon>Diphyllobothriidae</taxon>
        <taxon>Schistocephalus</taxon>
    </lineage>
</organism>
<reference evidence="1 2" key="2">
    <citation type="submission" date="2018-11" db="EMBL/GenBank/DDBJ databases">
        <authorList>
            <consortium name="Pathogen Informatics"/>
        </authorList>
    </citation>
    <scope>NUCLEOTIDE SEQUENCE [LARGE SCALE GENOMIC DNA]</scope>
    <source>
        <strain evidence="1 2">NST_G2</strain>
    </source>
</reference>
<dbReference type="AlphaFoldDB" id="A0A183SM94"/>
<sequence>MGSFLPEVQHILALASGSFNTTQLYQMAERLMKMPDIAKPQRATLSTSPVLSVSPLSHLKAELAQLAEQVASLQEPTSSSSWSPPLSTARPIQSLSFRPTSAATCWYHIIFDIKALRCIAPCFFVSQQRKRLKQVSLRVNMINITEFSSPCHTFYVCDSSSGRRFPVDAGVN</sequence>
<dbReference type="WBParaSite" id="SSLN_0000551301-mRNA-1">
    <property type="protein sequence ID" value="SSLN_0000551301-mRNA-1"/>
    <property type="gene ID" value="SSLN_0000551301"/>
</dbReference>
<protein>
    <submittedName>
        <fullName evidence="1 3">Uncharacterized protein</fullName>
    </submittedName>
</protein>
<reference evidence="3" key="1">
    <citation type="submission" date="2016-06" db="UniProtKB">
        <authorList>
            <consortium name="WormBaseParasite"/>
        </authorList>
    </citation>
    <scope>IDENTIFICATION</scope>
</reference>
<dbReference type="EMBL" id="UYSU01033212">
    <property type="protein sequence ID" value="VDL91727.1"/>
    <property type="molecule type" value="Genomic_DNA"/>
</dbReference>
<dbReference type="OrthoDB" id="6589648at2759"/>
<name>A0A183SM94_SCHSO</name>
<keyword evidence="2" id="KW-1185">Reference proteome</keyword>
<accession>A0A183SM94</accession>
<evidence type="ECO:0000313" key="3">
    <source>
        <dbReference type="WBParaSite" id="SSLN_0000551301-mRNA-1"/>
    </source>
</evidence>
<proteinExistence type="predicted"/>